<evidence type="ECO:0000313" key="2">
    <source>
        <dbReference type="Proteomes" id="UP000823877"/>
    </source>
</evidence>
<dbReference type="EMBL" id="DWXN01000012">
    <property type="protein sequence ID" value="HJB75622.1"/>
    <property type="molecule type" value="Genomic_DNA"/>
</dbReference>
<sequence>MAEEKSTLLTYKGRPLVRCGKDMYLGSMADPYVACFRIQSEKDYKDITLSGKVMIQILKTDPTLSPKEKVVKKTEKEGLYNALDIGSIWLERELKK</sequence>
<name>A0A9D2MJB5_9FIRM</name>
<protein>
    <submittedName>
        <fullName evidence="1">Uncharacterized protein</fullName>
    </submittedName>
</protein>
<evidence type="ECO:0000313" key="1">
    <source>
        <dbReference type="EMBL" id="HJB75622.1"/>
    </source>
</evidence>
<dbReference type="Proteomes" id="UP000823877">
    <property type="component" value="Unassembled WGS sequence"/>
</dbReference>
<organism evidence="1 2">
    <name type="scientific">Candidatus Eubacterium faecale</name>
    <dbReference type="NCBI Taxonomy" id="2838568"/>
    <lineage>
        <taxon>Bacteria</taxon>
        <taxon>Bacillati</taxon>
        <taxon>Bacillota</taxon>
        <taxon>Clostridia</taxon>
        <taxon>Eubacteriales</taxon>
        <taxon>Eubacteriaceae</taxon>
        <taxon>Eubacterium</taxon>
    </lineage>
</organism>
<reference evidence="1" key="2">
    <citation type="submission" date="2021-04" db="EMBL/GenBank/DDBJ databases">
        <authorList>
            <person name="Gilroy R."/>
        </authorList>
    </citation>
    <scope>NUCLEOTIDE SEQUENCE</scope>
    <source>
        <strain evidence="1">CHK188-16595</strain>
    </source>
</reference>
<accession>A0A9D2MJB5</accession>
<comment type="caution">
    <text evidence="1">The sequence shown here is derived from an EMBL/GenBank/DDBJ whole genome shotgun (WGS) entry which is preliminary data.</text>
</comment>
<dbReference type="AlphaFoldDB" id="A0A9D2MJB5"/>
<proteinExistence type="predicted"/>
<gene>
    <name evidence="1" type="ORF">IAA37_08150</name>
</gene>
<reference evidence="1" key="1">
    <citation type="journal article" date="2021" name="PeerJ">
        <title>Extensive microbial diversity within the chicken gut microbiome revealed by metagenomics and culture.</title>
        <authorList>
            <person name="Gilroy R."/>
            <person name="Ravi A."/>
            <person name="Getino M."/>
            <person name="Pursley I."/>
            <person name="Horton D.L."/>
            <person name="Alikhan N.F."/>
            <person name="Baker D."/>
            <person name="Gharbi K."/>
            <person name="Hall N."/>
            <person name="Watson M."/>
            <person name="Adriaenssens E.M."/>
            <person name="Foster-Nyarko E."/>
            <person name="Jarju S."/>
            <person name="Secka A."/>
            <person name="Antonio M."/>
            <person name="Oren A."/>
            <person name="Chaudhuri R.R."/>
            <person name="La Ragione R."/>
            <person name="Hildebrand F."/>
            <person name="Pallen M.J."/>
        </authorList>
    </citation>
    <scope>NUCLEOTIDE SEQUENCE</scope>
    <source>
        <strain evidence="1">CHK188-16595</strain>
    </source>
</reference>